<dbReference type="InterPro" id="IPR004713">
    <property type="entry name" value="CaH_exchang"/>
</dbReference>
<comment type="subcellular location">
    <subcellularLocation>
        <location evidence="1">Endomembrane system</location>
        <topology evidence="1">Multi-pass membrane protein</topology>
    </subcellularLocation>
</comment>
<evidence type="ECO:0000313" key="10">
    <source>
        <dbReference type="EMBL" id="KAJ8497075.1"/>
    </source>
</evidence>
<evidence type="ECO:0000256" key="4">
    <source>
        <dbReference type="ARBA" id="ARBA00022989"/>
    </source>
</evidence>
<dbReference type="AlphaFoldDB" id="A0AAD7XDP3"/>
<evidence type="ECO:0000256" key="1">
    <source>
        <dbReference type="ARBA" id="ARBA00004127"/>
    </source>
</evidence>
<dbReference type="GO" id="GO:0006874">
    <property type="term" value="P:intracellular calcium ion homeostasis"/>
    <property type="evidence" value="ECO:0007669"/>
    <property type="project" value="TreeGrafter"/>
</dbReference>
<feature type="transmembrane region" description="Helical" evidence="8">
    <location>
        <begin position="434"/>
        <end position="454"/>
    </location>
</feature>
<feature type="transmembrane region" description="Helical" evidence="8">
    <location>
        <begin position="207"/>
        <end position="225"/>
    </location>
</feature>
<keyword evidence="3 8" id="KW-0812">Transmembrane</keyword>
<accession>A0AAD7XDP3</accession>
<keyword evidence="4 8" id="KW-1133">Transmembrane helix</keyword>
<feature type="transmembrane region" description="Helical" evidence="8">
    <location>
        <begin position="168"/>
        <end position="186"/>
    </location>
</feature>
<feature type="transmembrane region" description="Helical" evidence="8">
    <location>
        <begin position="322"/>
        <end position="345"/>
    </location>
</feature>
<feature type="domain" description="Sodium/calcium exchanger membrane region" evidence="9">
    <location>
        <begin position="332"/>
        <end position="479"/>
    </location>
</feature>
<feature type="transmembrane region" description="Helical" evidence="8">
    <location>
        <begin position="245"/>
        <end position="267"/>
    </location>
</feature>
<gene>
    <name evidence="10" type="ORF">ONZ51_g723</name>
</gene>
<feature type="transmembrane region" description="Helical" evidence="8">
    <location>
        <begin position="409"/>
        <end position="428"/>
    </location>
</feature>
<dbReference type="GO" id="GO:0000329">
    <property type="term" value="C:fungal-type vacuole membrane"/>
    <property type="evidence" value="ECO:0007669"/>
    <property type="project" value="TreeGrafter"/>
</dbReference>
<name>A0AAD7XDP3_9APHY</name>
<feature type="transmembrane region" description="Helical" evidence="8">
    <location>
        <begin position="365"/>
        <end position="388"/>
    </location>
</feature>
<dbReference type="PANTHER" id="PTHR31503:SF20">
    <property type="entry name" value="CA(2+)_H(+) EXCHANGER, PUTATIVE (EUROFUNG)-RELATED"/>
    <property type="match status" value="1"/>
</dbReference>
<dbReference type="PANTHER" id="PTHR31503">
    <property type="entry name" value="VACUOLAR CALCIUM ION TRANSPORTER"/>
    <property type="match status" value="1"/>
</dbReference>
<dbReference type="EMBL" id="JAPEVG010000009">
    <property type="protein sequence ID" value="KAJ8497075.1"/>
    <property type="molecule type" value="Genomic_DNA"/>
</dbReference>
<sequence>MATRNSGMTAVEDVQDDVEKGHVKPTDPAPVVNDLDPNADETSSTTSVPETVDGAEAQLKYLGWHDWWKCVKLVLKPWGLSMFLICIPFAWVSHWKVESWGHEAQFALCFLSIMSLQNIFESCGDQLAWRTGKDLGEFICITFKNCVEATLALILLKGCHLRLLQSTIIGVVVLHLLLVQGTAFFIGGSKTVKQKLHDHQVAINPSLLMVGVLGVVLPTAFFAALDRGDNTTVGESPSTPLVGDAVRGWILKTSHAVSIMLLVVHIWPLPQKVSNRLPQFLKRFLPADTSATTGDPARKKVCRCGCVCLPVVNDPPVSKEDVYLIPIALCAFFIVVSIVVMSVTAEFLVESIDPVRERYHIQSEFFGLILLPLVSFLPEAALAFCSFMPTLQMTTPPEPEARGTPIDSSIQFTLWWMPIVILIGWWIGKPIHLLFDYFEVALLLGTCFLVNYVTADGETNFAEGFTMFTFYAMIATAAWFYPGQSQVGYMLSCPGSVAAAVASGVQNALVFH</sequence>
<evidence type="ECO:0000256" key="6">
    <source>
        <dbReference type="ARBA" id="ARBA00023136"/>
    </source>
</evidence>
<proteinExistence type="predicted"/>
<dbReference type="GO" id="GO:0012505">
    <property type="term" value="C:endomembrane system"/>
    <property type="evidence" value="ECO:0007669"/>
    <property type="project" value="UniProtKB-SubCell"/>
</dbReference>
<evidence type="ECO:0000313" key="11">
    <source>
        <dbReference type="Proteomes" id="UP001215151"/>
    </source>
</evidence>
<evidence type="ECO:0000259" key="9">
    <source>
        <dbReference type="Pfam" id="PF01699"/>
    </source>
</evidence>
<dbReference type="InterPro" id="IPR004837">
    <property type="entry name" value="NaCa_Exmemb"/>
</dbReference>
<keyword evidence="2" id="KW-0813">Transport</keyword>
<evidence type="ECO:0000256" key="8">
    <source>
        <dbReference type="SAM" id="Phobius"/>
    </source>
</evidence>
<protein>
    <recommendedName>
        <fullName evidence="9">Sodium/calcium exchanger membrane region domain-containing protein</fullName>
    </recommendedName>
</protein>
<evidence type="ECO:0000256" key="7">
    <source>
        <dbReference type="SAM" id="MobiDB-lite"/>
    </source>
</evidence>
<dbReference type="Proteomes" id="UP001215151">
    <property type="component" value="Unassembled WGS sequence"/>
</dbReference>
<dbReference type="GO" id="GO:0015369">
    <property type="term" value="F:calcium:proton antiporter activity"/>
    <property type="evidence" value="ECO:0007669"/>
    <property type="project" value="TreeGrafter"/>
</dbReference>
<feature type="transmembrane region" description="Helical" evidence="8">
    <location>
        <begin position="73"/>
        <end position="92"/>
    </location>
</feature>
<keyword evidence="6 8" id="KW-0472">Membrane</keyword>
<evidence type="ECO:0000256" key="3">
    <source>
        <dbReference type="ARBA" id="ARBA00022692"/>
    </source>
</evidence>
<dbReference type="Pfam" id="PF01699">
    <property type="entry name" value="Na_Ca_ex"/>
    <property type="match status" value="1"/>
</dbReference>
<feature type="region of interest" description="Disordered" evidence="7">
    <location>
        <begin position="1"/>
        <end position="49"/>
    </location>
</feature>
<evidence type="ECO:0000256" key="2">
    <source>
        <dbReference type="ARBA" id="ARBA00022448"/>
    </source>
</evidence>
<evidence type="ECO:0000256" key="5">
    <source>
        <dbReference type="ARBA" id="ARBA00023065"/>
    </source>
</evidence>
<comment type="caution">
    <text evidence="10">The sequence shown here is derived from an EMBL/GenBank/DDBJ whole genome shotgun (WGS) entry which is preliminary data.</text>
</comment>
<keyword evidence="5" id="KW-0406">Ion transport</keyword>
<keyword evidence="11" id="KW-1185">Reference proteome</keyword>
<feature type="transmembrane region" description="Helical" evidence="8">
    <location>
        <begin position="461"/>
        <end position="481"/>
    </location>
</feature>
<reference evidence="10" key="1">
    <citation type="submission" date="2022-11" db="EMBL/GenBank/DDBJ databases">
        <title>Genome Sequence of Cubamyces cubensis.</title>
        <authorList>
            <person name="Buettner E."/>
        </authorList>
    </citation>
    <scope>NUCLEOTIDE SEQUENCE</scope>
    <source>
        <strain evidence="10">MPL-01</strain>
    </source>
</reference>
<organism evidence="10 11">
    <name type="scientific">Trametes cubensis</name>
    <dbReference type="NCBI Taxonomy" id="1111947"/>
    <lineage>
        <taxon>Eukaryota</taxon>
        <taxon>Fungi</taxon>
        <taxon>Dikarya</taxon>
        <taxon>Basidiomycota</taxon>
        <taxon>Agaricomycotina</taxon>
        <taxon>Agaricomycetes</taxon>
        <taxon>Polyporales</taxon>
        <taxon>Polyporaceae</taxon>
        <taxon>Trametes</taxon>
    </lineage>
</organism>